<dbReference type="GO" id="GO:0046872">
    <property type="term" value="F:metal ion binding"/>
    <property type="evidence" value="ECO:0007669"/>
    <property type="project" value="UniProtKB-KW"/>
</dbReference>
<dbReference type="Gene3D" id="1.10.1060.10">
    <property type="entry name" value="Alpha-helical ferredoxin"/>
    <property type="match status" value="1"/>
</dbReference>
<dbReference type="GO" id="GO:0051539">
    <property type="term" value="F:4 iron, 4 sulfur cluster binding"/>
    <property type="evidence" value="ECO:0007669"/>
    <property type="project" value="UniProtKB-KW"/>
</dbReference>
<keyword evidence="6" id="KW-1133">Transmembrane helix</keyword>
<dbReference type="GO" id="GO:0005886">
    <property type="term" value="C:plasma membrane"/>
    <property type="evidence" value="ECO:0007669"/>
    <property type="project" value="TreeGrafter"/>
</dbReference>
<feature type="transmembrane region" description="Helical" evidence="6">
    <location>
        <begin position="237"/>
        <end position="261"/>
    </location>
</feature>
<protein>
    <submittedName>
        <fullName evidence="8">HdrF3</fullName>
        <ecNumber evidence="8">1.8.98.1</ecNumber>
    </submittedName>
</protein>
<name>C0Q9C7_DESAH</name>
<feature type="domain" description="4Fe-4S ferredoxin-type" evidence="7">
    <location>
        <begin position="357"/>
        <end position="387"/>
    </location>
</feature>
<evidence type="ECO:0000256" key="5">
    <source>
        <dbReference type="ARBA" id="ARBA00023014"/>
    </source>
</evidence>
<keyword evidence="9" id="KW-1185">Reference proteome</keyword>
<keyword evidence="4" id="KW-0408">Iron</keyword>
<keyword evidence="6" id="KW-0812">Transmembrane</keyword>
<keyword evidence="3 8" id="KW-0560">Oxidoreductase</keyword>
<dbReference type="Pfam" id="PF13187">
    <property type="entry name" value="Fer4_9"/>
    <property type="match status" value="1"/>
</dbReference>
<evidence type="ECO:0000256" key="2">
    <source>
        <dbReference type="ARBA" id="ARBA00022723"/>
    </source>
</evidence>
<evidence type="ECO:0000313" key="9">
    <source>
        <dbReference type="Proteomes" id="UP000000442"/>
    </source>
</evidence>
<dbReference type="EMBL" id="CP001087">
    <property type="protein sequence ID" value="ACN16632.1"/>
    <property type="molecule type" value="Genomic_DNA"/>
</dbReference>
<dbReference type="GO" id="GO:0051912">
    <property type="term" value="F:CoB--CoM heterodisulfide reductase activity"/>
    <property type="evidence" value="ECO:0007669"/>
    <property type="project" value="UniProtKB-EC"/>
</dbReference>
<sequence length="688" mass="76953">MSSLIGPASFKIFGFFPTAVLSFLIPVVGVGLFAYIIARRLAPLVRAAPDNRLNRIPERIKNLLVFWLAQYRQPRYRTAGIVHIVIFAGFLVLSIRSTSLVLMGMFDGFVVPGFGGIIGHIYNFLKDYAATAVLVACVIAAVRRGIVKPKRYAVPAKYGHDHTAEAIFVLGLISTLMISESLYEASNAAFEMGQTGHSDFLAPLSLGWIFRGMLLGASQSTLQGLHIVMYYVHDLTFFFFLCFLPMGKHFHVITSFFNVLFMRVDKGNIKPVKYGITEAELDDLESFGVKKLEDFTWKHMLDFYSCADCGRCSDQCPANAAGRPLSPRFISIKARDLIFKNYPLSGEIYKSKMLVQDIYTEDEIWSCTTCGACEQECPLGIEYIDKIVDLRRGMVDEGMVPQSLQKPLKALEKRGNPYGTMEKKRADWAKEKEFAAECPVKIIENGDTAETLFFVDSITSFDDNIQEIARRTAKILTRAGVDFAILGKGEKDSGNEVVRFGEEMLFQDLKSHNTEEILESKVKNIVTADPHAFNALKNDYKNLPPVKHISQVIAEKIREGSLTLKHALYPDKVYAYHDPCYLGRHNGIYEAPRQALDAIEGLNRVELEKSRDRSFCCGGGGLMLFYEPEEETRMGVLRVNMFAEAGANVIVTACPFCLVNIQDAIKVAGYEGKIEALDLTELIEQHLA</sequence>
<dbReference type="eggNOG" id="COG0247">
    <property type="taxonomic scope" value="Bacteria"/>
</dbReference>
<evidence type="ECO:0000256" key="1">
    <source>
        <dbReference type="ARBA" id="ARBA00022485"/>
    </source>
</evidence>
<dbReference type="KEGG" id="dat:HRM2_35670"/>
<dbReference type="PANTHER" id="PTHR43255">
    <property type="entry name" value="IRON-SULFUR-BINDING OXIDOREDUCTASE FADF-RELATED-RELATED"/>
    <property type="match status" value="1"/>
</dbReference>
<keyword evidence="6" id="KW-0472">Membrane</keyword>
<evidence type="ECO:0000256" key="6">
    <source>
        <dbReference type="SAM" id="Phobius"/>
    </source>
</evidence>
<feature type="transmembrane region" description="Helical" evidence="6">
    <location>
        <begin position="128"/>
        <end position="146"/>
    </location>
</feature>
<dbReference type="InterPro" id="IPR017896">
    <property type="entry name" value="4Fe4S_Fe-S-bd"/>
</dbReference>
<evidence type="ECO:0000256" key="4">
    <source>
        <dbReference type="ARBA" id="ARBA00023004"/>
    </source>
</evidence>
<dbReference type="HOGENOM" id="CLU_005304_1_0_7"/>
<dbReference type="InterPro" id="IPR017900">
    <property type="entry name" value="4Fe4S_Fe_S_CS"/>
</dbReference>
<reference evidence="8 9" key="1">
    <citation type="journal article" date="2009" name="Environ. Microbiol.">
        <title>Genome sequence of Desulfobacterium autotrophicum HRM2, a marine sulfate reducer oxidizing organic carbon completely to carbon dioxide.</title>
        <authorList>
            <person name="Strittmatter A.W."/>
            <person name="Liesegang H."/>
            <person name="Rabus R."/>
            <person name="Decker I."/>
            <person name="Amann J."/>
            <person name="Andres S."/>
            <person name="Henne A."/>
            <person name="Fricke W.F."/>
            <person name="Martinez-Arias R."/>
            <person name="Bartels D."/>
            <person name="Goesmann A."/>
            <person name="Krause L."/>
            <person name="Puehler A."/>
            <person name="Klenk H.P."/>
            <person name="Richter M."/>
            <person name="Schuler M."/>
            <person name="Gloeckner F.O."/>
            <person name="Meyerdierks A."/>
            <person name="Gottschalk G."/>
            <person name="Amann R."/>
        </authorList>
    </citation>
    <scope>NUCLEOTIDE SEQUENCE [LARGE SCALE GENOMIC DNA]</scope>
    <source>
        <strain evidence="9">ATCC 43914 / DSM 3382 / HRM2</strain>
    </source>
</reference>
<dbReference type="Gene3D" id="1.20.950.20">
    <property type="entry name" value="Transmembrane di-heme cytochromes, Chain C"/>
    <property type="match status" value="1"/>
</dbReference>
<dbReference type="STRING" id="177437.HRM2_35670"/>
<feature type="transmembrane region" description="Helical" evidence="6">
    <location>
        <begin position="76"/>
        <end position="93"/>
    </location>
</feature>
<dbReference type="PROSITE" id="PS00198">
    <property type="entry name" value="4FE4S_FER_1"/>
    <property type="match status" value="2"/>
</dbReference>
<organism evidence="8 9">
    <name type="scientific">Desulforapulum autotrophicum (strain ATCC 43914 / DSM 3382 / VKM B-1955 / HRM2)</name>
    <name type="common">Desulfobacterium autotrophicum</name>
    <dbReference type="NCBI Taxonomy" id="177437"/>
    <lineage>
        <taxon>Bacteria</taxon>
        <taxon>Pseudomonadati</taxon>
        <taxon>Thermodesulfobacteriota</taxon>
        <taxon>Desulfobacteria</taxon>
        <taxon>Desulfobacterales</taxon>
        <taxon>Desulfobacteraceae</taxon>
        <taxon>Desulforapulum</taxon>
    </lineage>
</organism>
<evidence type="ECO:0000313" key="8">
    <source>
        <dbReference type="EMBL" id="ACN16632.1"/>
    </source>
</evidence>
<dbReference type="InterPro" id="IPR004017">
    <property type="entry name" value="Cys_rich_dom"/>
</dbReference>
<dbReference type="RefSeq" id="WP_015905382.1">
    <property type="nucleotide sequence ID" value="NC_012108.1"/>
</dbReference>
<keyword evidence="5" id="KW-0411">Iron-sulfur</keyword>
<dbReference type="EC" id="1.8.98.1" evidence="8"/>
<keyword evidence="1" id="KW-0004">4Fe-4S</keyword>
<keyword evidence="2" id="KW-0479">Metal-binding</keyword>
<evidence type="ECO:0000256" key="3">
    <source>
        <dbReference type="ARBA" id="ARBA00023002"/>
    </source>
</evidence>
<dbReference type="SUPFAM" id="SSF103501">
    <property type="entry name" value="Respiratory nitrate reductase 1 gamma chain"/>
    <property type="match status" value="1"/>
</dbReference>
<dbReference type="AlphaFoldDB" id="C0Q9C7"/>
<dbReference type="SUPFAM" id="SSF46548">
    <property type="entry name" value="alpha-helical ferredoxin"/>
    <property type="match status" value="1"/>
</dbReference>
<dbReference type="PROSITE" id="PS51379">
    <property type="entry name" value="4FE4S_FER_2"/>
    <property type="match status" value="2"/>
</dbReference>
<dbReference type="PANTHER" id="PTHR43255:SF1">
    <property type="entry name" value="IRON-SULFUR-BINDING OXIDOREDUCTASE FADF-RELATED"/>
    <property type="match status" value="1"/>
</dbReference>
<proteinExistence type="predicted"/>
<dbReference type="InterPro" id="IPR051460">
    <property type="entry name" value="HdrC_iron-sulfur_subunit"/>
</dbReference>
<feature type="domain" description="4Fe-4S ferredoxin-type" evidence="7">
    <location>
        <begin position="297"/>
        <end position="326"/>
    </location>
</feature>
<dbReference type="Pfam" id="PF02754">
    <property type="entry name" value="CCG"/>
    <property type="match status" value="2"/>
</dbReference>
<dbReference type="InterPro" id="IPR009051">
    <property type="entry name" value="Helical_ferredxn"/>
</dbReference>
<gene>
    <name evidence="8" type="primary">hdrF3</name>
    <name evidence="8" type="ordered locus">HRM2_35670</name>
</gene>
<accession>C0Q9C7</accession>
<evidence type="ECO:0000259" key="7">
    <source>
        <dbReference type="PROSITE" id="PS51379"/>
    </source>
</evidence>
<dbReference type="OrthoDB" id="9794954at2"/>
<dbReference type="InterPro" id="IPR036197">
    <property type="entry name" value="NarG-like_sf"/>
</dbReference>
<dbReference type="Proteomes" id="UP000000442">
    <property type="component" value="Chromosome"/>
</dbReference>
<feature type="transmembrane region" description="Helical" evidence="6">
    <location>
        <begin position="12"/>
        <end position="37"/>
    </location>
</feature>